<dbReference type="Gene3D" id="3.30.200.20">
    <property type="entry name" value="Phosphorylase Kinase, domain 1"/>
    <property type="match status" value="1"/>
</dbReference>
<feature type="domain" description="Protein kinase" evidence="11">
    <location>
        <begin position="1"/>
        <end position="216"/>
    </location>
</feature>
<evidence type="ECO:0000256" key="5">
    <source>
        <dbReference type="ARBA" id="ARBA00022694"/>
    </source>
</evidence>
<evidence type="ECO:0000256" key="9">
    <source>
        <dbReference type="ARBA" id="ARBA00047899"/>
    </source>
</evidence>
<keyword evidence="4" id="KW-0808">Transferase</keyword>
<organism evidence="12">
    <name type="scientific">Henneguya salminicola</name>
    <name type="common">Myxosporean</name>
    <dbReference type="NCBI Taxonomy" id="69463"/>
    <lineage>
        <taxon>Eukaryota</taxon>
        <taxon>Metazoa</taxon>
        <taxon>Cnidaria</taxon>
        <taxon>Myxozoa</taxon>
        <taxon>Myxosporea</taxon>
        <taxon>Bivalvulida</taxon>
        <taxon>Platysporina</taxon>
        <taxon>Myxobolidae</taxon>
        <taxon>Henneguya</taxon>
    </lineage>
</organism>
<evidence type="ECO:0000256" key="1">
    <source>
        <dbReference type="ARBA" id="ARBA00010630"/>
    </source>
</evidence>
<evidence type="ECO:0000256" key="6">
    <source>
        <dbReference type="ARBA" id="ARBA00022741"/>
    </source>
</evidence>
<dbReference type="InterPro" id="IPR011009">
    <property type="entry name" value="Kinase-like_dom_sf"/>
</dbReference>
<dbReference type="GO" id="GO:0004674">
    <property type="term" value="F:protein serine/threonine kinase activity"/>
    <property type="evidence" value="ECO:0007669"/>
    <property type="project" value="UniProtKB-KW"/>
</dbReference>
<dbReference type="Pfam" id="PF01163">
    <property type="entry name" value="RIO1"/>
    <property type="match status" value="1"/>
</dbReference>
<keyword evidence="8" id="KW-0067">ATP-binding</keyword>
<dbReference type="PANTHER" id="PTHR12209">
    <property type="entry name" value="NON-SPECIFIC SERINE/THREONINE PROTEIN KINASE"/>
    <property type="match status" value="1"/>
</dbReference>
<evidence type="ECO:0000259" key="11">
    <source>
        <dbReference type="PROSITE" id="PS50011"/>
    </source>
</evidence>
<evidence type="ECO:0000256" key="2">
    <source>
        <dbReference type="ARBA" id="ARBA00012513"/>
    </source>
</evidence>
<dbReference type="InterPro" id="IPR008266">
    <property type="entry name" value="Tyr_kinase_AS"/>
</dbReference>
<dbReference type="InterPro" id="IPR000719">
    <property type="entry name" value="Prot_kinase_dom"/>
</dbReference>
<keyword evidence="5" id="KW-0819">tRNA processing</keyword>
<dbReference type="GO" id="GO:0000408">
    <property type="term" value="C:EKC/KEOPS complex"/>
    <property type="evidence" value="ECO:0007669"/>
    <property type="project" value="TreeGrafter"/>
</dbReference>
<reference evidence="12" key="1">
    <citation type="submission" date="2018-11" db="EMBL/GenBank/DDBJ databases">
        <title>Henneguya salminicola genome and transcriptome.</title>
        <authorList>
            <person name="Yahalomi D."/>
            <person name="Atkinson S.D."/>
            <person name="Neuhof M."/>
            <person name="Chang E.S."/>
            <person name="Philippe H."/>
            <person name="Cartwright P."/>
            <person name="Bartholomew J.L."/>
            <person name="Huchon D."/>
        </authorList>
    </citation>
    <scope>NUCLEOTIDE SEQUENCE</scope>
    <source>
        <strain evidence="12">Hz1</strain>
        <tissue evidence="12">Whole</tissue>
    </source>
</reference>
<dbReference type="AlphaFoldDB" id="A0A6G3MJA9"/>
<dbReference type="GO" id="GO:0008033">
    <property type="term" value="P:tRNA processing"/>
    <property type="evidence" value="ECO:0007669"/>
    <property type="project" value="UniProtKB-KW"/>
</dbReference>
<dbReference type="Gene3D" id="1.10.510.10">
    <property type="entry name" value="Transferase(Phosphotransferase) domain 1"/>
    <property type="match status" value="1"/>
</dbReference>
<name>A0A6G3MJA9_HENSL</name>
<dbReference type="InterPro" id="IPR022495">
    <property type="entry name" value="Bud32"/>
</dbReference>
<comment type="catalytic activity">
    <reaction evidence="9">
        <text>L-threonyl-[protein] + ATP = O-phospho-L-threonyl-[protein] + ADP + H(+)</text>
        <dbReference type="Rhea" id="RHEA:46608"/>
        <dbReference type="Rhea" id="RHEA-COMP:11060"/>
        <dbReference type="Rhea" id="RHEA-COMP:11605"/>
        <dbReference type="ChEBI" id="CHEBI:15378"/>
        <dbReference type="ChEBI" id="CHEBI:30013"/>
        <dbReference type="ChEBI" id="CHEBI:30616"/>
        <dbReference type="ChEBI" id="CHEBI:61977"/>
        <dbReference type="ChEBI" id="CHEBI:456216"/>
        <dbReference type="EC" id="2.7.11.1"/>
    </reaction>
</comment>
<dbReference type="GO" id="GO:0005829">
    <property type="term" value="C:cytosol"/>
    <property type="evidence" value="ECO:0007669"/>
    <property type="project" value="TreeGrafter"/>
</dbReference>
<dbReference type="SUPFAM" id="SSF56112">
    <property type="entry name" value="Protein kinase-like (PK-like)"/>
    <property type="match status" value="1"/>
</dbReference>
<evidence type="ECO:0000313" key="12">
    <source>
        <dbReference type="EMBL" id="NDJ94079.1"/>
    </source>
</evidence>
<evidence type="ECO:0000256" key="3">
    <source>
        <dbReference type="ARBA" id="ARBA00022527"/>
    </source>
</evidence>
<dbReference type="GO" id="GO:0005634">
    <property type="term" value="C:nucleus"/>
    <property type="evidence" value="ECO:0007669"/>
    <property type="project" value="TreeGrafter"/>
</dbReference>
<dbReference type="InterPro" id="IPR018934">
    <property type="entry name" value="RIO_dom"/>
</dbReference>
<evidence type="ECO:0000256" key="7">
    <source>
        <dbReference type="ARBA" id="ARBA00022777"/>
    </source>
</evidence>
<dbReference type="SMART" id="SM00220">
    <property type="entry name" value="S_TKc"/>
    <property type="match status" value="1"/>
</dbReference>
<dbReference type="GO" id="GO:0070525">
    <property type="term" value="P:tRNA threonylcarbamoyladenosine metabolic process"/>
    <property type="evidence" value="ECO:0007669"/>
    <property type="project" value="TreeGrafter"/>
</dbReference>
<comment type="catalytic activity">
    <reaction evidence="10">
        <text>L-seryl-[protein] + ATP = O-phospho-L-seryl-[protein] + ADP + H(+)</text>
        <dbReference type="Rhea" id="RHEA:17989"/>
        <dbReference type="Rhea" id="RHEA-COMP:9863"/>
        <dbReference type="Rhea" id="RHEA-COMP:11604"/>
        <dbReference type="ChEBI" id="CHEBI:15378"/>
        <dbReference type="ChEBI" id="CHEBI:29999"/>
        <dbReference type="ChEBI" id="CHEBI:30616"/>
        <dbReference type="ChEBI" id="CHEBI:83421"/>
        <dbReference type="ChEBI" id="CHEBI:456216"/>
        <dbReference type="EC" id="2.7.11.1"/>
    </reaction>
</comment>
<evidence type="ECO:0000256" key="4">
    <source>
        <dbReference type="ARBA" id="ARBA00022679"/>
    </source>
</evidence>
<dbReference type="NCBIfam" id="TIGR03724">
    <property type="entry name" value="arch_bud32"/>
    <property type="match status" value="1"/>
</dbReference>
<sequence length="216" mass="25127">MFLFHGTEAKLSIVDYNGIKAIRKERIIKNYRIPEIDTFLTKGRIKRESKNLERCRINGCPCPRVYYTDYQQRCIFMEFIENSTSLTDYIKSNNYSLQHLSKMISVAVSAIHLSGVIHGDLTTSNIIVEANSDYEPKIYIIDFGLSFSSSSIEDRAVDLYVLERSLSISLSHICDKMENMFNLVLENYRKIMDDDKNIIKKYQQVKQRGRKKQILG</sequence>
<evidence type="ECO:0000256" key="10">
    <source>
        <dbReference type="ARBA" id="ARBA00048679"/>
    </source>
</evidence>
<proteinExistence type="inferred from homology"/>
<keyword evidence="6" id="KW-0547">Nucleotide-binding</keyword>
<dbReference type="PANTHER" id="PTHR12209:SF0">
    <property type="entry name" value="EKC_KEOPS COMPLEX SUBUNIT TP53RK"/>
    <property type="match status" value="1"/>
</dbReference>
<keyword evidence="3" id="KW-0723">Serine/threonine-protein kinase</keyword>
<dbReference type="EMBL" id="GHBP01006415">
    <property type="protein sequence ID" value="NDJ94079.1"/>
    <property type="molecule type" value="Transcribed_RNA"/>
</dbReference>
<accession>A0A6G3MJA9</accession>
<protein>
    <recommendedName>
        <fullName evidence="2">non-specific serine/threonine protein kinase</fullName>
        <ecNumber evidence="2">2.7.11.1</ecNumber>
    </recommendedName>
</protein>
<evidence type="ECO:0000256" key="8">
    <source>
        <dbReference type="ARBA" id="ARBA00022840"/>
    </source>
</evidence>
<keyword evidence="7" id="KW-0418">Kinase</keyword>
<comment type="similarity">
    <text evidence="1">Belongs to the protein kinase superfamily. BUD32 family.</text>
</comment>
<dbReference type="PROSITE" id="PS50011">
    <property type="entry name" value="PROTEIN_KINASE_DOM"/>
    <property type="match status" value="1"/>
</dbReference>
<dbReference type="PROSITE" id="PS00109">
    <property type="entry name" value="PROTEIN_KINASE_TYR"/>
    <property type="match status" value="1"/>
</dbReference>
<dbReference type="GO" id="GO:0005524">
    <property type="term" value="F:ATP binding"/>
    <property type="evidence" value="ECO:0007669"/>
    <property type="project" value="UniProtKB-KW"/>
</dbReference>
<dbReference type="EC" id="2.7.11.1" evidence="2"/>